<dbReference type="EMBL" id="MHKE01000016">
    <property type="protein sequence ID" value="OGY83015.1"/>
    <property type="molecule type" value="Genomic_DNA"/>
</dbReference>
<evidence type="ECO:0000259" key="7">
    <source>
        <dbReference type="PROSITE" id="PS51352"/>
    </source>
</evidence>
<organism evidence="8 9">
    <name type="scientific">Candidatus Kerfeldbacteria bacterium RIFCSPLOWO2_01_FULL_48_11</name>
    <dbReference type="NCBI Taxonomy" id="1798543"/>
    <lineage>
        <taxon>Bacteria</taxon>
        <taxon>Candidatus Kerfeldiibacteriota</taxon>
    </lineage>
</organism>
<feature type="transmembrane region" description="Helical" evidence="6">
    <location>
        <begin position="20"/>
        <end position="45"/>
    </location>
</feature>
<protein>
    <recommendedName>
        <fullName evidence="7">Thioredoxin domain-containing protein</fullName>
    </recommendedName>
</protein>
<evidence type="ECO:0000256" key="4">
    <source>
        <dbReference type="ARBA" id="ARBA00023157"/>
    </source>
</evidence>
<evidence type="ECO:0000256" key="3">
    <source>
        <dbReference type="ARBA" id="ARBA00023002"/>
    </source>
</evidence>
<dbReference type="InterPro" id="IPR013766">
    <property type="entry name" value="Thioredoxin_domain"/>
</dbReference>
<keyword evidence="4" id="KW-1015">Disulfide bond</keyword>
<accession>A0A1G2B233</accession>
<evidence type="ECO:0000256" key="1">
    <source>
        <dbReference type="ARBA" id="ARBA00005791"/>
    </source>
</evidence>
<keyword evidence="6" id="KW-1133">Transmembrane helix</keyword>
<dbReference type="PANTHER" id="PTHR13887:SF14">
    <property type="entry name" value="DISULFIDE BOND FORMATION PROTEIN D"/>
    <property type="match status" value="1"/>
</dbReference>
<comment type="similarity">
    <text evidence="1">Belongs to the thioredoxin family. DsbA subfamily.</text>
</comment>
<dbReference type="SUPFAM" id="SSF52833">
    <property type="entry name" value="Thioredoxin-like"/>
    <property type="match status" value="1"/>
</dbReference>
<evidence type="ECO:0000256" key="6">
    <source>
        <dbReference type="SAM" id="Phobius"/>
    </source>
</evidence>
<dbReference type="AlphaFoldDB" id="A0A1G2B233"/>
<dbReference type="Gene3D" id="3.40.30.10">
    <property type="entry name" value="Glutaredoxin"/>
    <property type="match status" value="1"/>
</dbReference>
<dbReference type="Proteomes" id="UP000179164">
    <property type="component" value="Unassembled WGS sequence"/>
</dbReference>
<keyword evidence="3" id="KW-0560">Oxidoreductase</keyword>
<name>A0A1G2B233_9BACT</name>
<dbReference type="PROSITE" id="PS51352">
    <property type="entry name" value="THIOREDOXIN_2"/>
    <property type="match status" value="1"/>
</dbReference>
<keyword evidence="6" id="KW-0812">Transmembrane</keyword>
<gene>
    <name evidence="8" type="ORF">A2898_00630</name>
</gene>
<dbReference type="GO" id="GO:0016491">
    <property type="term" value="F:oxidoreductase activity"/>
    <property type="evidence" value="ECO:0007669"/>
    <property type="project" value="UniProtKB-KW"/>
</dbReference>
<evidence type="ECO:0000256" key="5">
    <source>
        <dbReference type="ARBA" id="ARBA00023284"/>
    </source>
</evidence>
<dbReference type="Pfam" id="PF13462">
    <property type="entry name" value="Thioredoxin_4"/>
    <property type="match status" value="1"/>
</dbReference>
<dbReference type="InterPro" id="IPR036249">
    <property type="entry name" value="Thioredoxin-like_sf"/>
</dbReference>
<comment type="caution">
    <text evidence="8">The sequence shown here is derived from an EMBL/GenBank/DDBJ whole genome shotgun (WGS) entry which is preliminary data.</text>
</comment>
<proteinExistence type="inferred from homology"/>
<evidence type="ECO:0000313" key="8">
    <source>
        <dbReference type="EMBL" id="OGY83015.1"/>
    </source>
</evidence>
<keyword evidence="5" id="KW-0676">Redox-active center</keyword>
<dbReference type="STRING" id="1798543.A2898_00630"/>
<evidence type="ECO:0000256" key="2">
    <source>
        <dbReference type="ARBA" id="ARBA00022729"/>
    </source>
</evidence>
<evidence type="ECO:0000313" key="9">
    <source>
        <dbReference type="Proteomes" id="UP000179164"/>
    </source>
</evidence>
<feature type="domain" description="Thioredoxin" evidence="7">
    <location>
        <begin position="72"/>
        <end position="257"/>
    </location>
</feature>
<dbReference type="InterPro" id="IPR012336">
    <property type="entry name" value="Thioredoxin-like_fold"/>
</dbReference>
<keyword evidence="2" id="KW-0732">Signal</keyword>
<sequence>MKEEGSSSPENGIFNASPKATFFMGLMTGIAVVSIIGLSLTFSMLRDGKSLTASKNSNTSGTVAGAQVNTNTAAPTAAPNPTPTVADVEVKDTDHIRGNTDAKVKLIEYSDFECPFCARVQPTVKQVTDTYGDDVAVIYRHYPLSFHPQAQKAAEASECAAEQGKFWEMHDKLFELNDAGQLSLASFKSAAGEIGLKQSQFDDCLDTGKYADKIASDTAEGTQIGVQGTPATFVNGTLVSGAVPFEQFASVIDAELAK</sequence>
<dbReference type="PANTHER" id="PTHR13887">
    <property type="entry name" value="GLUTATHIONE S-TRANSFERASE KAPPA"/>
    <property type="match status" value="1"/>
</dbReference>
<keyword evidence="6" id="KW-0472">Membrane</keyword>
<reference evidence="8 9" key="1">
    <citation type="journal article" date="2016" name="Nat. Commun.">
        <title>Thousands of microbial genomes shed light on interconnected biogeochemical processes in an aquifer system.</title>
        <authorList>
            <person name="Anantharaman K."/>
            <person name="Brown C.T."/>
            <person name="Hug L.A."/>
            <person name="Sharon I."/>
            <person name="Castelle C.J."/>
            <person name="Probst A.J."/>
            <person name="Thomas B.C."/>
            <person name="Singh A."/>
            <person name="Wilkins M.J."/>
            <person name="Karaoz U."/>
            <person name="Brodie E.L."/>
            <person name="Williams K.H."/>
            <person name="Hubbard S.S."/>
            <person name="Banfield J.F."/>
        </authorList>
    </citation>
    <scope>NUCLEOTIDE SEQUENCE [LARGE SCALE GENOMIC DNA]</scope>
</reference>